<keyword evidence="1" id="KW-0812">Transmembrane</keyword>
<keyword evidence="1" id="KW-1133">Transmembrane helix</keyword>
<evidence type="ECO:0000313" key="3">
    <source>
        <dbReference type="Proteomes" id="UP000266292"/>
    </source>
</evidence>
<dbReference type="EMBL" id="CP021235">
    <property type="protein sequence ID" value="ARS35636.1"/>
    <property type="molecule type" value="Genomic_DNA"/>
</dbReference>
<feature type="transmembrane region" description="Helical" evidence="1">
    <location>
        <begin position="45"/>
        <end position="63"/>
    </location>
</feature>
<name>A0A1X9YRW5_9BACT</name>
<evidence type="ECO:0000256" key="1">
    <source>
        <dbReference type="SAM" id="Phobius"/>
    </source>
</evidence>
<dbReference type="RefSeq" id="WP_025606615.1">
    <property type="nucleotide sequence ID" value="NZ_CP021235.1"/>
</dbReference>
<dbReference type="KEGG" id="pact:CA264_09380"/>
<sequence>MKTQLFPYYLRKPGLVVFALASLPSVVAGFTDGFYREEYQLLSKQTMHLLDIIGIVGLAVYALSKEKVYDELLQRLRLEAIKLTFIASLAIIALGYVVFPDFEVEPSYLINLQVLCFIGVYSFKKSNIVSAVG</sequence>
<keyword evidence="3" id="KW-1185">Reference proteome</keyword>
<dbReference type="AlphaFoldDB" id="A0A1X9YRW5"/>
<dbReference type="STRING" id="709015.GCA_000472485_01890"/>
<organism evidence="2 3">
    <name type="scientific">Pontibacter actiniarum</name>
    <dbReference type="NCBI Taxonomy" id="323450"/>
    <lineage>
        <taxon>Bacteria</taxon>
        <taxon>Pseudomonadati</taxon>
        <taxon>Bacteroidota</taxon>
        <taxon>Cytophagia</taxon>
        <taxon>Cytophagales</taxon>
        <taxon>Hymenobacteraceae</taxon>
        <taxon>Pontibacter</taxon>
    </lineage>
</organism>
<reference evidence="3" key="1">
    <citation type="submission" date="2017-05" db="EMBL/GenBank/DDBJ databases">
        <authorList>
            <person name="Ray J."/>
            <person name="Price M."/>
            <person name="Deutschbauer A."/>
        </authorList>
    </citation>
    <scope>NUCLEOTIDE SEQUENCE [LARGE SCALE GENOMIC DNA]</scope>
    <source>
        <strain evidence="3">DSM 19842</strain>
    </source>
</reference>
<evidence type="ECO:0000313" key="2">
    <source>
        <dbReference type="EMBL" id="ARS35636.1"/>
    </source>
</evidence>
<dbReference type="OrthoDB" id="894278at2"/>
<protein>
    <submittedName>
        <fullName evidence="2">Uncharacterized protein</fullName>
    </submittedName>
</protein>
<feature type="transmembrane region" description="Helical" evidence="1">
    <location>
        <begin position="83"/>
        <end position="100"/>
    </location>
</feature>
<keyword evidence="1" id="KW-0472">Membrane</keyword>
<proteinExistence type="predicted"/>
<gene>
    <name evidence="2" type="ORF">CA264_09380</name>
</gene>
<dbReference type="Proteomes" id="UP000266292">
    <property type="component" value="Chromosome"/>
</dbReference>
<accession>A0A1X9YRW5</accession>